<dbReference type="GO" id="GO:0020037">
    <property type="term" value="F:heme binding"/>
    <property type="evidence" value="ECO:0007669"/>
    <property type="project" value="InterPro"/>
</dbReference>
<keyword evidence="9" id="KW-0472">Membrane</keyword>
<evidence type="ECO:0000256" key="7">
    <source>
        <dbReference type="PIRSR" id="PIRSR602401-1"/>
    </source>
</evidence>
<dbReference type="InterPro" id="IPR001128">
    <property type="entry name" value="Cyt_P450"/>
</dbReference>
<keyword evidence="4 7" id="KW-0479">Metal-binding</keyword>
<accession>A0A4R0S063</accession>
<dbReference type="GO" id="GO:0005506">
    <property type="term" value="F:iron ion binding"/>
    <property type="evidence" value="ECO:0007669"/>
    <property type="project" value="InterPro"/>
</dbReference>
<keyword evidence="7 8" id="KW-0349">Heme</keyword>
<dbReference type="GO" id="GO:0016705">
    <property type="term" value="F:oxidoreductase activity, acting on paired donors, with incorporation or reduction of molecular oxygen"/>
    <property type="evidence" value="ECO:0007669"/>
    <property type="project" value="InterPro"/>
</dbReference>
<reference evidence="10 11" key="1">
    <citation type="submission" date="2018-11" db="EMBL/GenBank/DDBJ databases">
        <title>Genome assembly of Steccherinum ochraceum LE-BIN_3174, the white-rot fungus of the Steccherinaceae family (The Residual Polyporoid clade, Polyporales, Basidiomycota).</title>
        <authorList>
            <person name="Fedorova T.V."/>
            <person name="Glazunova O.A."/>
            <person name="Landesman E.O."/>
            <person name="Moiseenko K.V."/>
            <person name="Psurtseva N.V."/>
            <person name="Savinova O.S."/>
            <person name="Shakhova N.V."/>
            <person name="Tyazhelova T.V."/>
            <person name="Vasina D.V."/>
        </authorList>
    </citation>
    <scope>NUCLEOTIDE SEQUENCE [LARGE SCALE GENOMIC DNA]</scope>
    <source>
        <strain evidence="10 11">LE-BIN_3174</strain>
    </source>
</reference>
<comment type="similarity">
    <text evidence="3 8">Belongs to the cytochrome P450 family.</text>
</comment>
<name>A0A4R0S063_9APHY</name>
<dbReference type="InterPro" id="IPR036396">
    <property type="entry name" value="Cyt_P450_sf"/>
</dbReference>
<evidence type="ECO:0000256" key="6">
    <source>
        <dbReference type="ARBA" id="ARBA00023004"/>
    </source>
</evidence>
<dbReference type="InterPro" id="IPR050121">
    <property type="entry name" value="Cytochrome_P450_monoxygenase"/>
</dbReference>
<sequence>MASRFTFDDGLSLFAGGLCGLFAAWITWSWIYNLWFHPLALAGFPGPKIATGSLWWKRWHYNVTRDHIPALFELHAKYGSVVRVAPNELHFSDPDAYGELYSPNRRWLKQENLYGKLVEGESTWNFLDYPSAKKRREVLLSHFSRKSVIELQYLVQDRLDILCDAIAQNDLYGKPSDFTHAFRCFALDTITSVCFAKPVEATRAPGLKSPMMISMDKALPILQLFVHFPIVRWIASKIPPDTMVAMHKSMKGYGQFRKMLADQIREILADPSVLTNAPHPIIYHSLLNFNPAKSAASQTATTNAEQLSFVDLNEEAFVLVFAGADTGSNAVLCGVVHSIENRRIYKKLKEELLSVWPVLEDKPRYEVLEKLPYLTAVVKESLRMSHGIVSPPLRIVPPEGATIAGHAIPGGTFVGMSSCFVHWSESIFPDARKFNPERWLTPESKNLEQYLVAFSKGPRSCVGINLGYCELYLAIANVFRRFDMELDGVSTADFRWVDYYLPFHVGPDMTVRAKPVSA</sequence>
<evidence type="ECO:0000256" key="2">
    <source>
        <dbReference type="ARBA" id="ARBA00005179"/>
    </source>
</evidence>
<dbReference type="PANTHER" id="PTHR24305">
    <property type="entry name" value="CYTOCHROME P450"/>
    <property type="match status" value="1"/>
</dbReference>
<comment type="cofactor">
    <cofactor evidence="1 7">
        <name>heme</name>
        <dbReference type="ChEBI" id="CHEBI:30413"/>
    </cofactor>
</comment>
<dbReference type="GO" id="GO:0004497">
    <property type="term" value="F:monooxygenase activity"/>
    <property type="evidence" value="ECO:0007669"/>
    <property type="project" value="UniProtKB-KW"/>
</dbReference>
<dbReference type="PANTHER" id="PTHR24305:SF157">
    <property type="entry name" value="N-ACETYLTRYPTOPHAN 6-HYDROXYLASE IVOC-RELATED"/>
    <property type="match status" value="1"/>
</dbReference>
<dbReference type="SUPFAM" id="SSF48264">
    <property type="entry name" value="Cytochrome P450"/>
    <property type="match status" value="1"/>
</dbReference>
<dbReference type="CDD" id="cd11062">
    <property type="entry name" value="CYP58-like"/>
    <property type="match status" value="1"/>
</dbReference>
<evidence type="ECO:0000256" key="4">
    <source>
        <dbReference type="ARBA" id="ARBA00022723"/>
    </source>
</evidence>
<gene>
    <name evidence="10" type="ORF">EIP91_003710</name>
</gene>
<evidence type="ECO:0000256" key="1">
    <source>
        <dbReference type="ARBA" id="ARBA00001971"/>
    </source>
</evidence>
<proteinExistence type="inferred from homology"/>
<keyword evidence="6 7" id="KW-0408">Iron</keyword>
<keyword evidence="11" id="KW-1185">Reference proteome</keyword>
<keyword evidence="9" id="KW-0812">Transmembrane</keyword>
<dbReference type="AlphaFoldDB" id="A0A4R0S063"/>
<comment type="pathway">
    <text evidence="2">Secondary metabolite biosynthesis.</text>
</comment>
<dbReference type="InterPro" id="IPR017972">
    <property type="entry name" value="Cyt_P450_CS"/>
</dbReference>
<feature type="transmembrane region" description="Helical" evidence="9">
    <location>
        <begin position="12"/>
        <end position="31"/>
    </location>
</feature>
<evidence type="ECO:0000313" key="10">
    <source>
        <dbReference type="EMBL" id="TCD70358.1"/>
    </source>
</evidence>
<feature type="binding site" description="axial binding residue" evidence="7">
    <location>
        <position position="461"/>
    </location>
    <ligand>
        <name>heme</name>
        <dbReference type="ChEBI" id="CHEBI:30413"/>
    </ligand>
    <ligandPart>
        <name>Fe</name>
        <dbReference type="ChEBI" id="CHEBI:18248"/>
    </ligandPart>
</feature>
<dbReference type="Proteomes" id="UP000292702">
    <property type="component" value="Unassembled WGS sequence"/>
</dbReference>
<dbReference type="InterPro" id="IPR002401">
    <property type="entry name" value="Cyt_P450_E_grp-I"/>
</dbReference>
<evidence type="ECO:0000256" key="3">
    <source>
        <dbReference type="ARBA" id="ARBA00010617"/>
    </source>
</evidence>
<evidence type="ECO:0000256" key="5">
    <source>
        <dbReference type="ARBA" id="ARBA00023002"/>
    </source>
</evidence>
<dbReference type="PROSITE" id="PS00086">
    <property type="entry name" value="CYTOCHROME_P450"/>
    <property type="match status" value="1"/>
</dbReference>
<evidence type="ECO:0008006" key="12">
    <source>
        <dbReference type="Google" id="ProtNLM"/>
    </source>
</evidence>
<dbReference type="Pfam" id="PF00067">
    <property type="entry name" value="p450"/>
    <property type="match status" value="1"/>
</dbReference>
<evidence type="ECO:0000256" key="8">
    <source>
        <dbReference type="RuleBase" id="RU000461"/>
    </source>
</evidence>
<protein>
    <recommendedName>
        <fullName evidence="12">Cytochrome P450-dit2</fullName>
    </recommendedName>
</protein>
<evidence type="ECO:0000313" key="11">
    <source>
        <dbReference type="Proteomes" id="UP000292702"/>
    </source>
</evidence>
<keyword evidence="5 8" id="KW-0560">Oxidoreductase</keyword>
<dbReference type="STRING" id="92696.A0A4R0S063"/>
<comment type="caution">
    <text evidence="10">The sequence shown here is derived from an EMBL/GenBank/DDBJ whole genome shotgun (WGS) entry which is preliminary data.</text>
</comment>
<dbReference type="PRINTS" id="PR00463">
    <property type="entry name" value="EP450I"/>
</dbReference>
<keyword evidence="9" id="KW-1133">Transmembrane helix</keyword>
<evidence type="ECO:0000256" key="9">
    <source>
        <dbReference type="SAM" id="Phobius"/>
    </source>
</evidence>
<dbReference type="Gene3D" id="1.10.630.10">
    <property type="entry name" value="Cytochrome P450"/>
    <property type="match status" value="1"/>
</dbReference>
<dbReference type="EMBL" id="RWJN01000022">
    <property type="protein sequence ID" value="TCD70358.1"/>
    <property type="molecule type" value="Genomic_DNA"/>
</dbReference>
<keyword evidence="8" id="KW-0503">Monooxygenase</keyword>
<organism evidence="10 11">
    <name type="scientific">Steccherinum ochraceum</name>
    <dbReference type="NCBI Taxonomy" id="92696"/>
    <lineage>
        <taxon>Eukaryota</taxon>
        <taxon>Fungi</taxon>
        <taxon>Dikarya</taxon>
        <taxon>Basidiomycota</taxon>
        <taxon>Agaricomycotina</taxon>
        <taxon>Agaricomycetes</taxon>
        <taxon>Polyporales</taxon>
        <taxon>Steccherinaceae</taxon>
        <taxon>Steccherinum</taxon>
    </lineage>
</organism>
<dbReference type="OrthoDB" id="1470350at2759"/>